<dbReference type="InterPro" id="IPR036430">
    <property type="entry name" value="RNase_T2-like_sf"/>
</dbReference>
<organism evidence="5 6">
    <name type="scientific">Eumeta variegata</name>
    <name type="common">Bagworm moth</name>
    <name type="synonym">Eumeta japonica</name>
    <dbReference type="NCBI Taxonomy" id="151549"/>
    <lineage>
        <taxon>Eukaryota</taxon>
        <taxon>Metazoa</taxon>
        <taxon>Ecdysozoa</taxon>
        <taxon>Arthropoda</taxon>
        <taxon>Hexapoda</taxon>
        <taxon>Insecta</taxon>
        <taxon>Pterygota</taxon>
        <taxon>Neoptera</taxon>
        <taxon>Endopterygota</taxon>
        <taxon>Lepidoptera</taxon>
        <taxon>Glossata</taxon>
        <taxon>Ditrysia</taxon>
        <taxon>Tineoidea</taxon>
        <taxon>Psychidae</taxon>
        <taxon>Oiketicinae</taxon>
        <taxon>Eumeta</taxon>
    </lineage>
</organism>
<dbReference type="PANTHER" id="PTHR11240:SF22">
    <property type="entry name" value="RIBONUCLEASE T2"/>
    <property type="match status" value="1"/>
</dbReference>
<reference evidence="5 6" key="1">
    <citation type="journal article" date="2019" name="Commun. Biol.">
        <title>The bagworm genome reveals a unique fibroin gene that provides high tensile strength.</title>
        <authorList>
            <person name="Kono N."/>
            <person name="Nakamura H."/>
            <person name="Ohtoshi R."/>
            <person name="Tomita M."/>
            <person name="Numata K."/>
            <person name="Arakawa K."/>
        </authorList>
    </citation>
    <scope>NUCLEOTIDE SEQUENCE [LARGE SCALE GENOMIC DNA]</scope>
</reference>
<dbReference type="InterPro" id="IPR033697">
    <property type="entry name" value="Ribonuclease_T2_eukaryotic"/>
</dbReference>
<dbReference type="GO" id="GO:0006401">
    <property type="term" value="P:RNA catabolic process"/>
    <property type="evidence" value="ECO:0007669"/>
    <property type="project" value="TreeGrafter"/>
</dbReference>
<dbReference type="InterPro" id="IPR033130">
    <property type="entry name" value="RNase_T2_His_AS_2"/>
</dbReference>
<evidence type="ECO:0000256" key="4">
    <source>
        <dbReference type="RuleBase" id="RU004328"/>
    </source>
</evidence>
<protein>
    <submittedName>
        <fullName evidence="5">Ribonuclease Oy</fullName>
    </submittedName>
</protein>
<dbReference type="AlphaFoldDB" id="A0A4C1SBF6"/>
<comment type="caution">
    <text evidence="5">The sequence shown here is derived from an EMBL/GenBank/DDBJ whole genome shotgun (WGS) entry which is preliminary data.</text>
</comment>
<dbReference type="OrthoDB" id="435754at2759"/>
<dbReference type="GO" id="GO:0003723">
    <property type="term" value="F:RNA binding"/>
    <property type="evidence" value="ECO:0007669"/>
    <property type="project" value="InterPro"/>
</dbReference>
<dbReference type="STRING" id="151549.A0A4C1SBF6"/>
<dbReference type="GO" id="GO:0005576">
    <property type="term" value="C:extracellular region"/>
    <property type="evidence" value="ECO:0007669"/>
    <property type="project" value="TreeGrafter"/>
</dbReference>
<dbReference type="Pfam" id="PF00445">
    <property type="entry name" value="Ribonuclease_T2"/>
    <property type="match status" value="1"/>
</dbReference>
<name>A0A4C1SBF6_EUMVA</name>
<evidence type="ECO:0000313" key="6">
    <source>
        <dbReference type="Proteomes" id="UP000299102"/>
    </source>
</evidence>
<proteinExistence type="inferred from homology"/>
<dbReference type="PANTHER" id="PTHR11240">
    <property type="entry name" value="RIBONUCLEASE T2"/>
    <property type="match status" value="1"/>
</dbReference>
<dbReference type="GO" id="GO:0033897">
    <property type="term" value="F:ribonuclease T2 activity"/>
    <property type="evidence" value="ECO:0007669"/>
    <property type="project" value="InterPro"/>
</dbReference>
<evidence type="ECO:0000256" key="2">
    <source>
        <dbReference type="ARBA" id="ARBA00023157"/>
    </source>
</evidence>
<accession>A0A4C1SBF6</accession>
<dbReference type="InterPro" id="IPR001568">
    <property type="entry name" value="RNase_T2-like"/>
</dbReference>
<dbReference type="PROSITE" id="PS00531">
    <property type="entry name" value="RNASE_T2_2"/>
    <property type="match status" value="1"/>
</dbReference>
<keyword evidence="2" id="KW-1015">Disulfide bond</keyword>
<keyword evidence="6" id="KW-1185">Reference proteome</keyword>
<evidence type="ECO:0000256" key="3">
    <source>
        <dbReference type="PIRSR" id="PIRSR633697-1"/>
    </source>
</evidence>
<feature type="active site" evidence="3">
    <location>
        <position position="11"/>
    </location>
</feature>
<dbReference type="Gene3D" id="3.90.730.10">
    <property type="entry name" value="Ribonuclease T2-like"/>
    <property type="match status" value="1"/>
</dbReference>
<dbReference type="SUPFAM" id="SSF55895">
    <property type="entry name" value="Ribonuclease Rh-like"/>
    <property type="match status" value="1"/>
</dbReference>
<evidence type="ECO:0000256" key="1">
    <source>
        <dbReference type="ARBA" id="ARBA00007469"/>
    </source>
</evidence>
<dbReference type="CDD" id="cd01061">
    <property type="entry name" value="RNase_T2_euk"/>
    <property type="match status" value="1"/>
</dbReference>
<sequence>MPIRDNGWTIHGIWPTRKGSIGPNYCNRTWTFDPKQIKSIETVLNEYWKNIEKGTPVYELWSHEWAKHGTCAADLVTLNTELKYFSQGLFWTKRFPINEFLANAGITPSPDKLYPLSDINMAIKNKINVDPIIECHKKGGTNYIAEIRICFDKNLELVDCDGVLKMGFFEDSYYSNFGDGVLSNCDRLEGLAYLPRPPPLPTVKEHLWFVQLYKLVNWLQWFTL</sequence>
<feature type="active site" evidence="3">
    <location>
        <position position="68"/>
    </location>
</feature>
<dbReference type="EMBL" id="BGZK01000001">
    <property type="protein sequence ID" value="GBO98419.1"/>
    <property type="molecule type" value="Genomic_DNA"/>
</dbReference>
<comment type="similarity">
    <text evidence="1 4">Belongs to the RNase T2 family.</text>
</comment>
<feature type="active site" evidence="3">
    <location>
        <position position="64"/>
    </location>
</feature>
<evidence type="ECO:0000313" key="5">
    <source>
        <dbReference type="EMBL" id="GBO98419.1"/>
    </source>
</evidence>
<dbReference type="Proteomes" id="UP000299102">
    <property type="component" value="Unassembled WGS sequence"/>
</dbReference>
<gene>
    <name evidence="5" type="ORF">EVAR_64_1</name>
</gene>